<dbReference type="PROSITE" id="PS51012">
    <property type="entry name" value="ABC_TM2"/>
    <property type="match status" value="1"/>
</dbReference>
<feature type="transmembrane region" description="Helical" evidence="11">
    <location>
        <begin position="67"/>
        <end position="83"/>
    </location>
</feature>
<dbReference type="GO" id="GO:0140359">
    <property type="term" value="F:ABC-type transporter activity"/>
    <property type="evidence" value="ECO:0007669"/>
    <property type="project" value="InterPro"/>
</dbReference>
<accession>A0A118KFJ4</accession>
<evidence type="ECO:0000259" key="12">
    <source>
        <dbReference type="PROSITE" id="PS51012"/>
    </source>
</evidence>
<feature type="transmembrane region" description="Helical" evidence="11">
    <location>
        <begin position="37"/>
        <end position="61"/>
    </location>
</feature>
<keyword evidence="5" id="KW-0762">Sugar transport</keyword>
<feature type="domain" description="ABC transmembrane type-2" evidence="12">
    <location>
        <begin position="38"/>
        <end position="261"/>
    </location>
</feature>
<evidence type="ECO:0000256" key="3">
    <source>
        <dbReference type="ARBA" id="ARBA00022448"/>
    </source>
</evidence>
<keyword evidence="9" id="KW-0625">Polysaccharide transport</keyword>
<feature type="transmembrane region" description="Helical" evidence="11">
    <location>
        <begin position="236"/>
        <end position="258"/>
    </location>
</feature>
<comment type="subcellular location">
    <subcellularLocation>
        <location evidence="11">Cell inner membrane</location>
        <topology evidence="11">Multi-pass membrane protein</topology>
    </subcellularLocation>
    <subcellularLocation>
        <location evidence="1">Cell membrane</location>
        <topology evidence="1">Multi-pass membrane protein</topology>
    </subcellularLocation>
</comment>
<feature type="transmembrane region" description="Helical" evidence="11">
    <location>
        <begin position="116"/>
        <end position="144"/>
    </location>
</feature>
<dbReference type="Proteomes" id="UP000069001">
    <property type="component" value="Unassembled WGS sequence"/>
</dbReference>
<evidence type="ECO:0000256" key="7">
    <source>
        <dbReference type="ARBA" id="ARBA00022903"/>
    </source>
</evidence>
<keyword evidence="10 11" id="KW-0472">Membrane</keyword>
<dbReference type="InterPro" id="IPR000412">
    <property type="entry name" value="ABC_2_transport"/>
</dbReference>
<dbReference type="InterPro" id="IPR047817">
    <property type="entry name" value="ABC2_TM_bact-type"/>
</dbReference>
<keyword evidence="3 11" id="KW-0813">Transport</keyword>
<organism evidence="13 14">
    <name type="scientific">Burkholderia cepacia</name>
    <name type="common">Pseudomonas cepacia</name>
    <dbReference type="NCBI Taxonomy" id="292"/>
    <lineage>
        <taxon>Bacteria</taxon>
        <taxon>Pseudomonadati</taxon>
        <taxon>Pseudomonadota</taxon>
        <taxon>Betaproteobacteria</taxon>
        <taxon>Burkholderiales</taxon>
        <taxon>Burkholderiaceae</taxon>
        <taxon>Burkholderia</taxon>
        <taxon>Burkholderia cepacia complex</taxon>
    </lineage>
</organism>
<evidence type="ECO:0000256" key="11">
    <source>
        <dbReference type="RuleBase" id="RU361157"/>
    </source>
</evidence>
<dbReference type="GO" id="GO:0015774">
    <property type="term" value="P:polysaccharide transport"/>
    <property type="evidence" value="ECO:0007669"/>
    <property type="project" value="UniProtKB-KW"/>
</dbReference>
<name>A0A118KFJ4_BURCE</name>
<dbReference type="PANTHER" id="PTHR30413">
    <property type="entry name" value="INNER MEMBRANE TRANSPORT PERMEASE"/>
    <property type="match status" value="1"/>
</dbReference>
<feature type="transmembrane region" description="Helical" evidence="11">
    <location>
        <begin position="183"/>
        <end position="201"/>
    </location>
</feature>
<proteinExistence type="inferred from homology"/>
<evidence type="ECO:0000256" key="4">
    <source>
        <dbReference type="ARBA" id="ARBA00022475"/>
    </source>
</evidence>
<evidence type="ECO:0000256" key="10">
    <source>
        <dbReference type="ARBA" id="ARBA00023136"/>
    </source>
</evidence>
<dbReference type="GO" id="GO:0015920">
    <property type="term" value="P:lipopolysaccharide transport"/>
    <property type="evidence" value="ECO:0007669"/>
    <property type="project" value="TreeGrafter"/>
</dbReference>
<dbReference type="AlphaFoldDB" id="A0A118KFJ4"/>
<dbReference type="Pfam" id="PF01061">
    <property type="entry name" value="ABC2_membrane"/>
    <property type="match status" value="1"/>
</dbReference>
<keyword evidence="4 11" id="KW-1003">Cell membrane</keyword>
<dbReference type="PANTHER" id="PTHR30413:SF10">
    <property type="entry name" value="CAPSULE POLYSACCHARIDE EXPORT INNER-MEMBRANE PROTEIN CTRC"/>
    <property type="match status" value="1"/>
</dbReference>
<protein>
    <recommendedName>
        <fullName evidence="11">Transport permease protein</fullName>
    </recommendedName>
</protein>
<comment type="similarity">
    <text evidence="2 11">Belongs to the ABC-2 integral membrane protein family.</text>
</comment>
<evidence type="ECO:0000256" key="1">
    <source>
        <dbReference type="ARBA" id="ARBA00004651"/>
    </source>
</evidence>
<evidence type="ECO:0000313" key="14">
    <source>
        <dbReference type="Proteomes" id="UP000069001"/>
    </source>
</evidence>
<feature type="transmembrane region" description="Helical" evidence="11">
    <location>
        <begin position="150"/>
        <end position="171"/>
    </location>
</feature>
<evidence type="ECO:0000256" key="5">
    <source>
        <dbReference type="ARBA" id="ARBA00022597"/>
    </source>
</evidence>
<reference evidence="13 14" key="1">
    <citation type="submission" date="2015-11" db="EMBL/GenBank/DDBJ databases">
        <title>Expanding the genomic diversity of Burkholderia species for the development of highly accurate diagnostics.</title>
        <authorList>
            <person name="Sahl J."/>
            <person name="Keim P."/>
            <person name="Wagner D."/>
        </authorList>
    </citation>
    <scope>NUCLEOTIDE SEQUENCE [LARGE SCALE GENOMIC DNA]</scope>
    <source>
        <strain evidence="13 14">MSMB1302</strain>
    </source>
</reference>
<dbReference type="GO" id="GO:0043190">
    <property type="term" value="C:ATP-binding cassette (ABC) transporter complex"/>
    <property type="evidence" value="ECO:0007669"/>
    <property type="project" value="InterPro"/>
</dbReference>
<keyword evidence="8 11" id="KW-1133">Transmembrane helix</keyword>
<evidence type="ECO:0000256" key="6">
    <source>
        <dbReference type="ARBA" id="ARBA00022692"/>
    </source>
</evidence>
<evidence type="ECO:0000256" key="8">
    <source>
        <dbReference type="ARBA" id="ARBA00022989"/>
    </source>
</evidence>
<evidence type="ECO:0000256" key="9">
    <source>
        <dbReference type="ARBA" id="ARBA00023047"/>
    </source>
</evidence>
<dbReference type="EMBL" id="LOYH01000083">
    <property type="protein sequence ID" value="KVK77356.1"/>
    <property type="molecule type" value="Genomic_DNA"/>
</dbReference>
<keyword evidence="6 11" id="KW-0812">Transmembrane</keyword>
<sequence>MTAERRPPTFRHQLRIQIRVIWALVMREMITRFGREGLGVLWIMAEPAMFVVGVMVIFSHAEKSTKYSVAEFLAVSYPTVLFWRNATNRMMKAIESNRTLLHHKPIRPFDILYSRIILEFAGATASFIVLFAILIVIGICQFPADVLEMIVGYFLIIWFSFSFVITMAALSEMSESIDKISHIILYLMVPFSGVFIPLYALPPKLIDLMLYFPLINAVEYFHHGYYGDRMPTFYNLGYTAAVLSFFTLFSLSIMHLAIRRVQLN</sequence>
<evidence type="ECO:0000313" key="13">
    <source>
        <dbReference type="EMBL" id="KVK77356.1"/>
    </source>
</evidence>
<comment type="caution">
    <text evidence="13">The sequence shown here is derived from an EMBL/GenBank/DDBJ whole genome shotgun (WGS) entry which is preliminary data.</text>
</comment>
<keyword evidence="7" id="KW-0972">Capsule biogenesis/degradation</keyword>
<dbReference type="InterPro" id="IPR013525">
    <property type="entry name" value="ABC2_TM"/>
</dbReference>
<dbReference type="RefSeq" id="WP_059731191.1">
    <property type="nucleotide sequence ID" value="NZ_LOYH01000083.1"/>
</dbReference>
<gene>
    <name evidence="13" type="ORF">WS90_22380</name>
</gene>
<dbReference type="PRINTS" id="PR00164">
    <property type="entry name" value="ABC2TRNSPORT"/>
</dbReference>
<evidence type="ECO:0000256" key="2">
    <source>
        <dbReference type="ARBA" id="ARBA00007783"/>
    </source>
</evidence>